<keyword evidence="3" id="KW-1185">Reference proteome</keyword>
<feature type="chain" id="PRO_5039561503" evidence="1">
    <location>
        <begin position="24"/>
        <end position="164"/>
    </location>
</feature>
<evidence type="ECO:0000256" key="1">
    <source>
        <dbReference type="SAM" id="SignalP"/>
    </source>
</evidence>
<dbReference type="OrthoDB" id="2085435at2"/>
<dbReference type="PROSITE" id="PS51257">
    <property type="entry name" value="PROKAR_LIPOPROTEIN"/>
    <property type="match status" value="1"/>
</dbReference>
<dbReference type="EMBL" id="FNIG01000004">
    <property type="protein sequence ID" value="SDN33972.1"/>
    <property type="molecule type" value="Genomic_DNA"/>
</dbReference>
<name>A0A1H0AK67_9BACI</name>
<dbReference type="Proteomes" id="UP000199334">
    <property type="component" value="Unassembled WGS sequence"/>
</dbReference>
<protein>
    <submittedName>
        <fullName evidence="2">Ca-activated chloride channel family protein</fullName>
    </submittedName>
</protein>
<proteinExistence type="predicted"/>
<evidence type="ECO:0000313" key="2">
    <source>
        <dbReference type="EMBL" id="SDN33972.1"/>
    </source>
</evidence>
<dbReference type="RefSeq" id="WP_093856439.1">
    <property type="nucleotide sequence ID" value="NZ_BJVZ01000021.1"/>
</dbReference>
<evidence type="ECO:0000313" key="3">
    <source>
        <dbReference type="Proteomes" id="UP000199334"/>
    </source>
</evidence>
<reference evidence="2 3" key="1">
    <citation type="submission" date="2016-10" db="EMBL/GenBank/DDBJ databases">
        <authorList>
            <person name="de Groot N.N."/>
        </authorList>
    </citation>
    <scope>NUCLEOTIDE SEQUENCE [LARGE SCALE GENOMIC DNA]</scope>
    <source>
        <strain evidence="2 3">CGMCC 1.3442</strain>
    </source>
</reference>
<accession>A0A1H0AK67</accession>
<feature type="signal peptide" evidence="1">
    <location>
        <begin position="1"/>
        <end position="23"/>
    </location>
</feature>
<gene>
    <name evidence="2" type="ORF">SAMN05216498_1977</name>
</gene>
<keyword evidence="1" id="KW-0732">Signal</keyword>
<organism evidence="2 3">
    <name type="scientific">Tenuibacillus multivorans</name>
    <dbReference type="NCBI Taxonomy" id="237069"/>
    <lineage>
        <taxon>Bacteria</taxon>
        <taxon>Bacillati</taxon>
        <taxon>Bacillota</taxon>
        <taxon>Bacilli</taxon>
        <taxon>Bacillales</taxon>
        <taxon>Bacillaceae</taxon>
        <taxon>Tenuibacillus</taxon>
    </lineage>
</organism>
<dbReference type="AlphaFoldDB" id="A0A1H0AK67"/>
<sequence>MKLKNIFIWIAILLLLTSCGTTAQGSDGETNHSGAYIAALEKLMEEDEALNDQKEFIAIDMSHLEELNQTERDDIVKHFEEAYDVEIKVATMDELKEQGHFDEETMMLDGVLLSFDSIDQESNSKFIFEASKYRSGLGAIGLEVIVDHQNDEWKVVGSKMLWIS</sequence>